<dbReference type="PANTHER" id="PTHR10736">
    <property type="entry name" value="BESTROPHIN"/>
    <property type="match status" value="1"/>
</dbReference>
<feature type="region of interest" description="Disordered" evidence="10">
    <location>
        <begin position="324"/>
        <end position="550"/>
    </location>
</feature>
<feature type="region of interest" description="Disordered" evidence="10">
    <location>
        <begin position="575"/>
        <end position="596"/>
    </location>
</feature>
<keyword evidence="9" id="KW-0407">Ion channel</keyword>
<feature type="compositionally biased region" description="Low complexity" evidence="10">
    <location>
        <begin position="414"/>
        <end position="426"/>
    </location>
</feature>
<dbReference type="InterPro" id="IPR000615">
    <property type="entry name" value="Bestrophin"/>
</dbReference>
<keyword evidence="6 9" id="KW-0868">Chloride</keyword>
<keyword evidence="3 9" id="KW-1133">Transmembrane helix</keyword>
<evidence type="ECO:0000256" key="10">
    <source>
        <dbReference type="SAM" id="MobiDB-lite"/>
    </source>
</evidence>
<evidence type="ECO:0000313" key="12">
    <source>
        <dbReference type="RefSeq" id="XP_036720973.1"/>
    </source>
</evidence>
<evidence type="ECO:0000256" key="9">
    <source>
        <dbReference type="RuleBase" id="RU363126"/>
    </source>
</evidence>
<evidence type="ECO:0000256" key="4">
    <source>
        <dbReference type="ARBA" id="ARBA00023136"/>
    </source>
</evidence>
<comment type="catalytic activity">
    <reaction evidence="7">
        <text>chloride(in) = chloride(out)</text>
        <dbReference type="Rhea" id="RHEA:29823"/>
        <dbReference type="ChEBI" id="CHEBI:17996"/>
    </reaction>
</comment>
<feature type="compositionally biased region" description="Polar residues" evidence="10">
    <location>
        <begin position="538"/>
        <end position="547"/>
    </location>
</feature>
<dbReference type="InterPro" id="IPR021134">
    <property type="entry name" value="Bestrophin-like"/>
</dbReference>
<gene>
    <name evidence="12" type="primary">BEST3</name>
</gene>
<dbReference type="Pfam" id="PF01062">
    <property type="entry name" value="Bestrophin"/>
    <property type="match status" value="1"/>
</dbReference>
<feature type="compositionally biased region" description="Polar residues" evidence="10">
    <location>
        <begin position="436"/>
        <end position="453"/>
    </location>
</feature>
<keyword evidence="5 9" id="KW-0869">Chloride channel</keyword>
<evidence type="ECO:0000256" key="6">
    <source>
        <dbReference type="ARBA" id="ARBA00023214"/>
    </source>
</evidence>
<sequence length="596" mass="67465">MTVTYSSKVANATFFGFHRLLLKWRGSIYKLLYREFIVFAVLYTAISFMYRLLLTGAQKRYFEKLSIYCDRYAEQIPVTFVLGFYVTLVVNRWWNQFVNLPWPDRLMFLISSSVHGSDEHGRLLRRTLMRYVNLTSLLIFRSVSTAVYKRFPTMDHVVEAGFMTADERKLFEHLKSPHLKYWVPFIWFGNLAAKARKEGRIRDSVDLQSLMTVAEQLINPFGEDDDDFETNWCIDRNLQVSLLAVDEMHMSLPKMKKDIYWDDSAARPPYTLAAADYCIPSFLGSTVEMGLSGSDLPGEDWLWDYEKHGHRRSMIGRVKRFLSTHERASSPRRRSYGRQASDSSTFFPPGDLSPARDLLHVPSRSPHRASATWKHPCAPEGSPKLHASLGELPTIRQASLAPPSSVRGYPTKTPRLPEVAAEAAVPRAEDDHHDSTASIQSSDFTGVQLSRAGQQEDPVGSVPFPSEKGAPSRDPSSQTVPAKAERNLLQFASEEDPHENDKSPERWGLPRFVEPSRTSLVGLSPDPVSPEPVPLLDTETSSETSGINIAAGSRVSPDALYLMENLDTKETDIIEFNHEQTEESPKGRPESSRTWF</sequence>
<keyword evidence="4 9" id="KW-0472">Membrane</keyword>
<proteinExistence type="inferred from homology"/>
<name>A0A8B8YF08_BALMU</name>
<keyword evidence="2 9" id="KW-0812">Transmembrane</keyword>
<feature type="transmembrane region" description="Helical" evidence="9">
    <location>
        <begin position="31"/>
        <end position="54"/>
    </location>
</feature>
<evidence type="ECO:0000256" key="1">
    <source>
        <dbReference type="ARBA" id="ARBA00004370"/>
    </source>
</evidence>
<dbReference type="AlphaFoldDB" id="A0A8B8YF08"/>
<comment type="function">
    <text evidence="9">Forms calcium-sensitive chloride channels. Permeable to bicarbonate.</text>
</comment>
<dbReference type="PANTHER" id="PTHR10736:SF2">
    <property type="entry name" value="BESTROPHIN-3"/>
    <property type="match status" value="1"/>
</dbReference>
<evidence type="ECO:0000256" key="2">
    <source>
        <dbReference type="ARBA" id="ARBA00022692"/>
    </source>
</evidence>
<evidence type="ECO:0000256" key="5">
    <source>
        <dbReference type="ARBA" id="ARBA00023173"/>
    </source>
</evidence>
<dbReference type="RefSeq" id="XP_036720973.1">
    <property type="nucleotide sequence ID" value="XM_036865078.1"/>
</dbReference>
<comment type="similarity">
    <text evidence="8 9">Belongs to the anion channel-forming bestrophin (TC 1.A.46) family. Calcium-sensitive chloride channel subfamily.</text>
</comment>
<evidence type="ECO:0000313" key="11">
    <source>
        <dbReference type="Proteomes" id="UP000694857"/>
    </source>
</evidence>
<organism evidence="11 12">
    <name type="scientific">Balaenoptera musculus</name>
    <name type="common">Blue whale</name>
    <dbReference type="NCBI Taxonomy" id="9771"/>
    <lineage>
        <taxon>Eukaryota</taxon>
        <taxon>Metazoa</taxon>
        <taxon>Chordata</taxon>
        <taxon>Craniata</taxon>
        <taxon>Vertebrata</taxon>
        <taxon>Euteleostomi</taxon>
        <taxon>Mammalia</taxon>
        <taxon>Eutheria</taxon>
        <taxon>Laurasiatheria</taxon>
        <taxon>Artiodactyla</taxon>
        <taxon>Whippomorpha</taxon>
        <taxon>Cetacea</taxon>
        <taxon>Mysticeti</taxon>
        <taxon>Balaenopteridae</taxon>
        <taxon>Balaenoptera</taxon>
    </lineage>
</organism>
<dbReference type="GeneID" id="118901677"/>
<evidence type="ECO:0000256" key="8">
    <source>
        <dbReference type="ARBA" id="ARBA00034769"/>
    </source>
</evidence>
<reference evidence="12" key="1">
    <citation type="submission" date="2025-08" db="UniProtKB">
        <authorList>
            <consortium name="RefSeq"/>
        </authorList>
    </citation>
    <scope>IDENTIFICATION</scope>
    <source>
        <tissue evidence="12">Epidermis and Blubber</tissue>
    </source>
</reference>
<evidence type="ECO:0000256" key="7">
    <source>
        <dbReference type="ARBA" id="ARBA00024167"/>
    </source>
</evidence>
<evidence type="ECO:0000256" key="3">
    <source>
        <dbReference type="ARBA" id="ARBA00022989"/>
    </source>
</evidence>
<comment type="subcellular location">
    <subcellularLocation>
        <location evidence="9">Cell membrane</location>
        <topology evidence="9">Multi-pass membrane protein</topology>
    </subcellularLocation>
    <subcellularLocation>
        <location evidence="1">Membrane</location>
    </subcellularLocation>
</comment>
<dbReference type="Proteomes" id="UP000694857">
    <property type="component" value="Chromosome 10"/>
</dbReference>
<dbReference type="CTD" id="144453"/>
<keyword evidence="9" id="KW-0406">Ion transport</keyword>
<protein>
    <recommendedName>
        <fullName evidence="9">Bestrophin</fullName>
    </recommendedName>
</protein>
<dbReference type="GO" id="GO:0005254">
    <property type="term" value="F:chloride channel activity"/>
    <property type="evidence" value="ECO:0007669"/>
    <property type="project" value="UniProtKB-KW"/>
</dbReference>
<dbReference type="GO" id="GO:0034707">
    <property type="term" value="C:chloride channel complex"/>
    <property type="evidence" value="ECO:0007669"/>
    <property type="project" value="UniProtKB-KW"/>
</dbReference>
<feature type="transmembrane region" description="Helical" evidence="9">
    <location>
        <begin position="75"/>
        <end position="94"/>
    </location>
</feature>
<keyword evidence="9" id="KW-1003">Cell membrane</keyword>
<keyword evidence="9" id="KW-0813">Transport</keyword>
<dbReference type="GO" id="GO:0005886">
    <property type="term" value="C:plasma membrane"/>
    <property type="evidence" value="ECO:0007669"/>
    <property type="project" value="UniProtKB-SubCell"/>
</dbReference>
<accession>A0A8B8YF08</accession>
<keyword evidence="11" id="KW-1185">Reference proteome</keyword>